<dbReference type="RefSeq" id="WP_126334043.1">
    <property type="nucleotide sequence ID" value="NZ_AP022604.1"/>
</dbReference>
<accession>A0A3S4VBR8</accession>
<keyword evidence="2" id="KW-1185">Reference proteome</keyword>
<dbReference type="EMBL" id="LR134355">
    <property type="protein sequence ID" value="VEG48209.1"/>
    <property type="molecule type" value="Genomic_DNA"/>
</dbReference>
<name>A0A3S4VBR8_MYCCI</name>
<dbReference type="Proteomes" id="UP000282551">
    <property type="component" value="Chromosome"/>
</dbReference>
<evidence type="ECO:0000313" key="1">
    <source>
        <dbReference type="EMBL" id="VEG48209.1"/>
    </source>
</evidence>
<protein>
    <submittedName>
        <fullName evidence="1">Uncharacterized protein</fullName>
    </submittedName>
</protein>
<gene>
    <name evidence="1" type="ORF">NCTC10485_02503</name>
</gene>
<reference evidence="1 2" key="1">
    <citation type="submission" date="2018-12" db="EMBL/GenBank/DDBJ databases">
        <authorList>
            <consortium name="Pathogen Informatics"/>
        </authorList>
    </citation>
    <scope>NUCLEOTIDE SEQUENCE [LARGE SCALE GENOMIC DNA]</scope>
    <source>
        <strain evidence="1 2">NCTC10485</strain>
    </source>
</reference>
<organism evidence="1 2">
    <name type="scientific">Mycolicibacterium chitae</name>
    <name type="common">Mycobacterium chitae</name>
    <dbReference type="NCBI Taxonomy" id="1792"/>
    <lineage>
        <taxon>Bacteria</taxon>
        <taxon>Bacillati</taxon>
        <taxon>Actinomycetota</taxon>
        <taxon>Actinomycetes</taxon>
        <taxon>Mycobacteriales</taxon>
        <taxon>Mycobacteriaceae</taxon>
        <taxon>Mycolicibacterium</taxon>
    </lineage>
</organism>
<dbReference type="AlphaFoldDB" id="A0A3S4VBR8"/>
<evidence type="ECO:0000313" key="2">
    <source>
        <dbReference type="Proteomes" id="UP000282551"/>
    </source>
</evidence>
<sequence>MEPTALSLDADRLRTAARDVLDLAEALRPFSDVDLGAALPGSALARTVPPDPRALAADTVRWAQRTEAAADRMTDADAAAAVRLRP</sequence>
<proteinExistence type="predicted"/>